<keyword evidence="4 6" id="KW-0862">Zinc</keyword>
<comment type="similarity">
    <text evidence="6">Belongs to the peptidase M48 family.</text>
</comment>
<dbReference type="EMBL" id="JACHIG010000018">
    <property type="protein sequence ID" value="MBB5035491.1"/>
    <property type="molecule type" value="Genomic_DNA"/>
</dbReference>
<feature type="transmembrane region" description="Helical" evidence="7">
    <location>
        <begin position="31"/>
        <end position="48"/>
    </location>
</feature>
<sequence>MNQTLQRLIQPQQINFFGDERGRGGGGLNPRIILGLLIIVGSLIYNWLSTTSYQNEFTGRKQTLALATPQEEIALGLQSTPQMIRESGGLSRDAAGRALVERVGSRLISSTAARETPYQFKFHLLADPQTVNAFALPGGQIFITEALFRRLKSEDQLAGVLGHEMGHVVGRHSNEQMASTRLWSGIAQGLGVMASDGHGNSGAQIAQMVAQWRVMKFSRDDESESDALGVRFMMQAGYNPEALIGVMEILAQVSGGANRSDFMSSHPNPANRMEHIRDVIARERARR</sequence>
<dbReference type="InterPro" id="IPR001915">
    <property type="entry name" value="Peptidase_M48"/>
</dbReference>
<evidence type="ECO:0000256" key="4">
    <source>
        <dbReference type="ARBA" id="ARBA00022833"/>
    </source>
</evidence>
<keyword evidence="7" id="KW-1133">Transmembrane helix</keyword>
<dbReference type="Proteomes" id="UP000590740">
    <property type="component" value="Unassembled WGS sequence"/>
</dbReference>
<evidence type="ECO:0000256" key="7">
    <source>
        <dbReference type="SAM" id="Phobius"/>
    </source>
</evidence>
<protein>
    <submittedName>
        <fullName evidence="9">Putative Zn-dependent protease</fullName>
    </submittedName>
</protein>
<dbReference type="InterPro" id="IPR051156">
    <property type="entry name" value="Mito/Outer_Membr_Metalloprot"/>
</dbReference>
<dbReference type="GO" id="GO:0051603">
    <property type="term" value="P:proteolysis involved in protein catabolic process"/>
    <property type="evidence" value="ECO:0007669"/>
    <property type="project" value="TreeGrafter"/>
</dbReference>
<evidence type="ECO:0000256" key="5">
    <source>
        <dbReference type="ARBA" id="ARBA00023049"/>
    </source>
</evidence>
<dbReference type="PANTHER" id="PTHR22726">
    <property type="entry name" value="METALLOENDOPEPTIDASE OMA1"/>
    <property type="match status" value="1"/>
</dbReference>
<keyword evidence="7" id="KW-0472">Membrane</keyword>
<comment type="caution">
    <text evidence="9">The sequence shown here is derived from an EMBL/GenBank/DDBJ whole genome shotgun (WGS) entry which is preliminary data.</text>
</comment>
<comment type="cofactor">
    <cofactor evidence="6">
        <name>Zn(2+)</name>
        <dbReference type="ChEBI" id="CHEBI:29105"/>
    </cofactor>
    <text evidence="6">Binds 1 zinc ion per subunit.</text>
</comment>
<dbReference type="RefSeq" id="WP_184344346.1">
    <property type="nucleotide sequence ID" value="NZ_JACHIG010000018.1"/>
</dbReference>
<keyword evidence="5 6" id="KW-0482">Metalloprotease</keyword>
<evidence type="ECO:0000256" key="3">
    <source>
        <dbReference type="ARBA" id="ARBA00022801"/>
    </source>
</evidence>
<evidence type="ECO:0000256" key="1">
    <source>
        <dbReference type="ARBA" id="ARBA00022670"/>
    </source>
</evidence>
<feature type="domain" description="Peptidase M48" evidence="8">
    <location>
        <begin position="100"/>
        <end position="278"/>
    </location>
</feature>
<evidence type="ECO:0000256" key="2">
    <source>
        <dbReference type="ARBA" id="ARBA00022723"/>
    </source>
</evidence>
<keyword evidence="2" id="KW-0479">Metal-binding</keyword>
<dbReference type="AlphaFoldDB" id="A0A7W7YG03"/>
<evidence type="ECO:0000256" key="6">
    <source>
        <dbReference type="RuleBase" id="RU003983"/>
    </source>
</evidence>
<dbReference type="Pfam" id="PF01435">
    <property type="entry name" value="Peptidase_M48"/>
    <property type="match status" value="1"/>
</dbReference>
<gene>
    <name evidence="9" type="ORF">HNQ65_005102</name>
</gene>
<evidence type="ECO:0000313" key="9">
    <source>
        <dbReference type="EMBL" id="MBB5035491.1"/>
    </source>
</evidence>
<reference evidence="9 10" key="1">
    <citation type="submission" date="2020-08" db="EMBL/GenBank/DDBJ databases">
        <title>Genomic Encyclopedia of Type Strains, Phase IV (KMG-IV): sequencing the most valuable type-strain genomes for metagenomic binning, comparative biology and taxonomic classification.</title>
        <authorList>
            <person name="Goeker M."/>
        </authorList>
    </citation>
    <scope>NUCLEOTIDE SEQUENCE [LARGE SCALE GENOMIC DNA]</scope>
    <source>
        <strain evidence="9 10">DSM 12252</strain>
    </source>
</reference>
<evidence type="ECO:0000313" key="10">
    <source>
        <dbReference type="Proteomes" id="UP000590740"/>
    </source>
</evidence>
<dbReference type="CDD" id="cd07331">
    <property type="entry name" value="M48C_Oma1_like"/>
    <property type="match status" value="1"/>
</dbReference>
<proteinExistence type="inferred from homology"/>
<keyword evidence="7" id="KW-0812">Transmembrane</keyword>
<name>A0A7W7YG03_9BACT</name>
<keyword evidence="3 6" id="KW-0378">Hydrolase</keyword>
<keyword evidence="10" id="KW-1185">Reference proteome</keyword>
<keyword evidence="1 6" id="KW-0645">Protease</keyword>
<dbReference type="GO" id="GO:0016020">
    <property type="term" value="C:membrane"/>
    <property type="evidence" value="ECO:0007669"/>
    <property type="project" value="TreeGrafter"/>
</dbReference>
<dbReference type="Gene3D" id="3.30.2010.10">
    <property type="entry name" value="Metalloproteases ('zincins'), catalytic domain"/>
    <property type="match status" value="1"/>
</dbReference>
<dbReference type="GO" id="GO:0046872">
    <property type="term" value="F:metal ion binding"/>
    <property type="evidence" value="ECO:0007669"/>
    <property type="project" value="UniProtKB-KW"/>
</dbReference>
<dbReference type="GO" id="GO:0004222">
    <property type="term" value="F:metalloendopeptidase activity"/>
    <property type="evidence" value="ECO:0007669"/>
    <property type="project" value="InterPro"/>
</dbReference>
<dbReference type="PANTHER" id="PTHR22726:SF1">
    <property type="entry name" value="METALLOENDOPEPTIDASE OMA1, MITOCHONDRIAL"/>
    <property type="match status" value="1"/>
</dbReference>
<organism evidence="9 10">
    <name type="scientific">Prosthecobacter vanneervenii</name>
    <dbReference type="NCBI Taxonomy" id="48466"/>
    <lineage>
        <taxon>Bacteria</taxon>
        <taxon>Pseudomonadati</taxon>
        <taxon>Verrucomicrobiota</taxon>
        <taxon>Verrucomicrobiia</taxon>
        <taxon>Verrucomicrobiales</taxon>
        <taxon>Verrucomicrobiaceae</taxon>
        <taxon>Prosthecobacter</taxon>
    </lineage>
</organism>
<accession>A0A7W7YG03</accession>
<evidence type="ECO:0000259" key="8">
    <source>
        <dbReference type="Pfam" id="PF01435"/>
    </source>
</evidence>